<feature type="non-terminal residue" evidence="2">
    <location>
        <position position="1"/>
    </location>
</feature>
<feature type="compositionally biased region" description="Basic and acidic residues" evidence="1">
    <location>
        <begin position="207"/>
        <end position="228"/>
    </location>
</feature>
<feature type="compositionally biased region" description="Basic residues" evidence="1">
    <location>
        <begin position="39"/>
        <end position="49"/>
    </location>
</feature>
<feature type="region of interest" description="Disordered" evidence="1">
    <location>
        <begin position="300"/>
        <end position="340"/>
    </location>
</feature>
<accession>A0A6J4M648</accession>
<feature type="compositionally biased region" description="Basic residues" evidence="1">
    <location>
        <begin position="149"/>
        <end position="159"/>
    </location>
</feature>
<feature type="region of interest" description="Disordered" evidence="1">
    <location>
        <begin position="1"/>
        <end position="57"/>
    </location>
</feature>
<organism evidence="2">
    <name type="scientific">uncultured Gemmatimonadaceae bacterium</name>
    <dbReference type="NCBI Taxonomy" id="246130"/>
    <lineage>
        <taxon>Bacteria</taxon>
        <taxon>Pseudomonadati</taxon>
        <taxon>Gemmatimonadota</taxon>
        <taxon>Gemmatimonadia</taxon>
        <taxon>Gemmatimonadales</taxon>
        <taxon>Gemmatimonadaceae</taxon>
        <taxon>environmental samples</taxon>
    </lineage>
</organism>
<feature type="compositionally biased region" description="Basic residues" evidence="1">
    <location>
        <begin position="252"/>
        <end position="266"/>
    </location>
</feature>
<protein>
    <submittedName>
        <fullName evidence="2">Uncharacterized protein</fullName>
    </submittedName>
</protein>
<evidence type="ECO:0000256" key="1">
    <source>
        <dbReference type="SAM" id="MobiDB-lite"/>
    </source>
</evidence>
<evidence type="ECO:0000313" key="2">
    <source>
        <dbReference type="EMBL" id="CAA9351084.1"/>
    </source>
</evidence>
<feature type="non-terminal residue" evidence="2">
    <location>
        <position position="408"/>
    </location>
</feature>
<gene>
    <name evidence="2" type="ORF">AVDCRST_MAG11-3530</name>
</gene>
<feature type="compositionally biased region" description="Low complexity" evidence="1">
    <location>
        <begin position="92"/>
        <end position="117"/>
    </location>
</feature>
<proteinExistence type="predicted"/>
<feature type="compositionally biased region" description="Low complexity" evidence="1">
    <location>
        <begin position="160"/>
        <end position="172"/>
    </location>
</feature>
<sequence>DPRRRHRPDPRRAARAPTRPRLAADARDPLGGALPRRAGVLRRRARRQRGGPQRAARRVLLLLPPVADAAGVLRGRGRRGDDAPASERRGVSRGARAPAAGAAGVRRAGAAPAAALPRDPRRAALRRVLPALPRPHARGAGGAVGPPVVHRRPRARRRAGAAGAPPAAASRAADARVARRTARAPRRAARRRPPGGGRALHPHPVGRRLDGRGAHRGEAVRGARDVLSRRLRAGGVGRGVADRRPRAAGSARARRRRAGGRLRASRSRGGAVGVVRAGGPGRGPRVRVRRGRRRLAVGGDGARVRAPPPAPRDPAAALPARRDVPGVPPALHNPHGRRGAVRPRVCVGRRAIRRAGRRRARREPGGVRAAAPDRRDAPAHRVAAAPRGGAGAAGCRTGSGPADAPRRL</sequence>
<feature type="compositionally biased region" description="Low complexity" evidence="1">
    <location>
        <begin position="29"/>
        <end position="38"/>
    </location>
</feature>
<feature type="region of interest" description="Disordered" evidence="1">
    <location>
        <begin position="73"/>
        <end position="286"/>
    </location>
</feature>
<feature type="region of interest" description="Disordered" evidence="1">
    <location>
        <begin position="353"/>
        <end position="408"/>
    </location>
</feature>
<feature type="compositionally biased region" description="Basic and acidic residues" evidence="1">
    <location>
        <begin position="78"/>
        <end position="90"/>
    </location>
</feature>
<feature type="compositionally biased region" description="Basic residues" evidence="1">
    <location>
        <begin position="178"/>
        <end position="193"/>
    </location>
</feature>
<dbReference type="AlphaFoldDB" id="A0A6J4M648"/>
<reference evidence="2" key="1">
    <citation type="submission" date="2020-02" db="EMBL/GenBank/DDBJ databases">
        <authorList>
            <person name="Meier V. D."/>
        </authorList>
    </citation>
    <scope>NUCLEOTIDE SEQUENCE</scope>
    <source>
        <strain evidence="2">AVDCRST_MAG11</strain>
    </source>
</reference>
<feature type="compositionally biased region" description="Gly residues" evidence="1">
    <location>
        <begin position="270"/>
        <end position="282"/>
    </location>
</feature>
<name>A0A6J4M648_9BACT</name>
<dbReference type="EMBL" id="CADCTU010000759">
    <property type="protein sequence ID" value="CAA9351084.1"/>
    <property type="molecule type" value="Genomic_DNA"/>
</dbReference>